<accession>W4L5R2</accession>
<reference evidence="2 3" key="1">
    <citation type="journal article" date="2014" name="Nature">
        <title>An environmental bacterial taxon with a large and distinct metabolic repertoire.</title>
        <authorList>
            <person name="Wilson M.C."/>
            <person name="Mori T."/>
            <person name="Ruckert C."/>
            <person name="Uria A.R."/>
            <person name="Helf M.J."/>
            <person name="Takada K."/>
            <person name="Gernert C."/>
            <person name="Steffens U.A."/>
            <person name="Heycke N."/>
            <person name="Schmitt S."/>
            <person name="Rinke C."/>
            <person name="Helfrich E.J."/>
            <person name="Brachmann A.O."/>
            <person name="Gurgui C."/>
            <person name="Wakimoto T."/>
            <person name="Kracht M."/>
            <person name="Crusemann M."/>
            <person name="Hentschel U."/>
            <person name="Abe I."/>
            <person name="Matsunaga S."/>
            <person name="Kalinowski J."/>
            <person name="Takeyama H."/>
            <person name="Piel J."/>
        </authorList>
    </citation>
    <scope>NUCLEOTIDE SEQUENCE [LARGE SCALE GENOMIC DNA]</scope>
    <source>
        <strain evidence="3">TSY1</strain>
    </source>
</reference>
<dbReference type="EMBL" id="AZHW01001405">
    <property type="protein sequence ID" value="ETW92671.1"/>
    <property type="molecule type" value="Genomic_DNA"/>
</dbReference>
<dbReference type="InterPro" id="IPR038404">
    <property type="entry name" value="TRAP_DctP_sf"/>
</dbReference>
<dbReference type="Pfam" id="PF03480">
    <property type="entry name" value="DctP"/>
    <property type="match status" value="1"/>
</dbReference>
<evidence type="ECO:0008006" key="4">
    <source>
        <dbReference type="Google" id="ProtNLM"/>
    </source>
</evidence>
<dbReference type="AlphaFoldDB" id="W4L5R2"/>
<dbReference type="Gene3D" id="3.40.190.170">
    <property type="entry name" value="Bacterial extracellular solute-binding protein, family 7"/>
    <property type="match status" value="1"/>
</dbReference>
<dbReference type="SUPFAM" id="SSF53850">
    <property type="entry name" value="Periplasmic binding protein-like II"/>
    <property type="match status" value="1"/>
</dbReference>
<gene>
    <name evidence="2" type="ORF">ETSY1_42655</name>
</gene>
<keyword evidence="3" id="KW-1185">Reference proteome</keyword>
<evidence type="ECO:0000313" key="2">
    <source>
        <dbReference type="EMBL" id="ETW92671.1"/>
    </source>
</evidence>
<dbReference type="HOGENOM" id="CLU_036176_6_0_7"/>
<dbReference type="NCBIfam" id="NF037995">
    <property type="entry name" value="TRAP_S1"/>
    <property type="match status" value="1"/>
</dbReference>
<evidence type="ECO:0000256" key="1">
    <source>
        <dbReference type="ARBA" id="ARBA00022729"/>
    </source>
</evidence>
<organism evidence="2 3">
    <name type="scientific">Entotheonella factor</name>
    <dbReference type="NCBI Taxonomy" id="1429438"/>
    <lineage>
        <taxon>Bacteria</taxon>
        <taxon>Pseudomonadati</taxon>
        <taxon>Nitrospinota/Tectimicrobiota group</taxon>
        <taxon>Candidatus Tectimicrobiota</taxon>
        <taxon>Candidatus Entotheonellia</taxon>
        <taxon>Candidatus Entotheonellales</taxon>
        <taxon>Candidatus Entotheonellaceae</taxon>
        <taxon>Candidatus Entotheonella</taxon>
    </lineage>
</organism>
<dbReference type="PANTHER" id="PTHR33376:SF5">
    <property type="entry name" value="EXTRACYTOPLASMIC SOLUTE RECEPTOR PROTEIN"/>
    <property type="match status" value="1"/>
</dbReference>
<keyword evidence="1" id="KW-0732">Signal</keyword>
<dbReference type="GO" id="GO:0055085">
    <property type="term" value="P:transmembrane transport"/>
    <property type="evidence" value="ECO:0007669"/>
    <property type="project" value="InterPro"/>
</dbReference>
<comment type="caution">
    <text evidence="2">The sequence shown here is derived from an EMBL/GenBank/DDBJ whole genome shotgun (WGS) entry which is preliminary data.</text>
</comment>
<evidence type="ECO:0000313" key="3">
    <source>
        <dbReference type="Proteomes" id="UP000019141"/>
    </source>
</evidence>
<dbReference type="PANTHER" id="PTHR33376">
    <property type="match status" value="1"/>
</dbReference>
<protein>
    <recommendedName>
        <fullName evidence="4">C4-dicarboxylate ABC transporter</fullName>
    </recommendedName>
</protein>
<sequence length="288" mass="32061">MKFYWGGAQGNEAKVLKKIKIGQLHGGTFAPTDFQNRYPDSNLYGLPFFFETLEEIDYVRNRFDPILQAGFADLGFRTFGFAGGGFAYILSKQPVSSFADLKGKKIWLPQGDLISYEVMKALQLSPVPLPLTDVLTGLQTGLIDIVTIPPVVALALQWHTRVKYLTQIPVLYAMGFIAINERVFKKLQAEDQQIVSEVLTRIYANVNAASRAEGQNAIEALLGVGIQNVTPDPSAFEHIRRSISDTIRNLADQGRFSRQLLDQMQAYVDAYRSQHQSSAQQAPSDGTR</sequence>
<name>W4L5R2_ENTF1</name>
<dbReference type="InterPro" id="IPR018389">
    <property type="entry name" value="DctP_fam"/>
</dbReference>
<proteinExistence type="predicted"/>
<dbReference type="Proteomes" id="UP000019141">
    <property type="component" value="Unassembled WGS sequence"/>
</dbReference>